<keyword evidence="1" id="KW-0175">Coiled coil</keyword>
<organism evidence="3 4">
    <name type="scientific">Colletotrichum abscissum</name>
    <dbReference type="NCBI Taxonomy" id="1671311"/>
    <lineage>
        <taxon>Eukaryota</taxon>
        <taxon>Fungi</taxon>
        <taxon>Dikarya</taxon>
        <taxon>Ascomycota</taxon>
        <taxon>Pezizomycotina</taxon>
        <taxon>Sordariomycetes</taxon>
        <taxon>Hypocreomycetidae</taxon>
        <taxon>Glomerellales</taxon>
        <taxon>Glomerellaceae</taxon>
        <taxon>Colletotrichum</taxon>
        <taxon>Colletotrichum acutatum species complex</taxon>
    </lineage>
</organism>
<feature type="coiled-coil region" evidence="1">
    <location>
        <begin position="19"/>
        <end position="49"/>
    </location>
</feature>
<evidence type="ECO:0000313" key="3">
    <source>
        <dbReference type="EMBL" id="KAI3530809.1"/>
    </source>
</evidence>
<dbReference type="OrthoDB" id="10344928at2759"/>
<feature type="region of interest" description="Disordered" evidence="2">
    <location>
        <begin position="177"/>
        <end position="235"/>
    </location>
</feature>
<dbReference type="AlphaFoldDB" id="A0A9P9X1G9"/>
<keyword evidence="4" id="KW-1185">Reference proteome</keyword>
<proteinExistence type="predicted"/>
<name>A0A9P9X1G9_9PEZI</name>
<gene>
    <name evidence="3" type="ORF">CABS02_14387</name>
</gene>
<feature type="compositionally biased region" description="Basic and acidic residues" evidence="2">
    <location>
        <begin position="188"/>
        <end position="197"/>
    </location>
</feature>
<reference evidence="3" key="1">
    <citation type="submission" date="2019-01" db="EMBL/GenBank/DDBJ databases">
        <title>Colletotrichum abscissum LGMF1257.</title>
        <authorList>
            <person name="Baroncelli R."/>
        </authorList>
    </citation>
    <scope>NUCLEOTIDE SEQUENCE</scope>
    <source>
        <strain evidence="3">Ca142</strain>
    </source>
</reference>
<evidence type="ECO:0000256" key="1">
    <source>
        <dbReference type="SAM" id="Coils"/>
    </source>
</evidence>
<accession>A0A9P9X1G9</accession>
<dbReference type="Proteomes" id="UP001056436">
    <property type="component" value="Unassembled WGS sequence"/>
</dbReference>
<evidence type="ECO:0000313" key="4">
    <source>
        <dbReference type="Proteomes" id="UP001056436"/>
    </source>
</evidence>
<sequence length="381" mass="42746">MLAPDQTREAESSDDDAKIASLEAEIHRLKQIKQQKHKAQRIYESLVRRYRKKENLPSRPCGDLRPQRYSSTPNAGLKSITIATFLHLTKYLTKTEIEDLSASSKQLDAAAKLLSQEVDFPNHWYSCYTTWRNLSSLYAAEFFLGMSPTSIGVLFLTLLDAEATEAIKLAHNIHESSNMIEPRPPKRQRLEQTETSRLDLPSYCPSHASEGSNNWEARSNEVHGSGPTDRESNDISLGDQVLRDDTKQNDVPQASTSNIQTTATTVSFAIPSPVKYTLAYAHKAEIAKCFAPLFVERLRGTAAWGRDKTTTCIRAHALEDAVEFEIDWGYPAAPPTLDVFLEGAWGEVAIKQVTQLTIRVPFTKGQDVIQRLFYPSTTTQE</sequence>
<evidence type="ECO:0000256" key="2">
    <source>
        <dbReference type="SAM" id="MobiDB-lite"/>
    </source>
</evidence>
<protein>
    <submittedName>
        <fullName evidence="3">Uncharacterized protein</fullName>
    </submittedName>
</protein>
<dbReference type="EMBL" id="SDAQ01000197">
    <property type="protein sequence ID" value="KAI3530809.1"/>
    <property type="molecule type" value="Genomic_DNA"/>
</dbReference>
<comment type="caution">
    <text evidence="3">The sequence shown here is derived from an EMBL/GenBank/DDBJ whole genome shotgun (WGS) entry which is preliminary data.</text>
</comment>